<evidence type="ECO:0000313" key="3">
    <source>
        <dbReference type="Proteomes" id="UP000215914"/>
    </source>
</evidence>
<dbReference type="Proteomes" id="UP000215914">
    <property type="component" value="Chromosome 16"/>
</dbReference>
<reference evidence="2" key="2">
    <citation type="submission" date="2017-02" db="EMBL/GenBank/DDBJ databases">
        <title>Sunflower complete genome.</title>
        <authorList>
            <person name="Langlade N."/>
            <person name="Munos S."/>
        </authorList>
    </citation>
    <scope>NUCLEOTIDE SEQUENCE [LARGE SCALE GENOMIC DNA]</scope>
    <source>
        <tissue evidence="2">Leaves</tissue>
    </source>
</reference>
<gene>
    <name evidence="2" type="ORF">HannXRQ_Chr16g0507151</name>
    <name evidence="1" type="ORF">HanXRQr2_Chr16g0744651</name>
</gene>
<dbReference type="OMA" id="NACMMSA"/>
<reference evidence="1" key="3">
    <citation type="submission" date="2020-06" db="EMBL/GenBank/DDBJ databases">
        <title>Helianthus annuus Genome sequencing and assembly Release 2.</title>
        <authorList>
            <person name="Gouzy J."/>
            <person name="Langlade N."/>
            <person name="Munos S."/>
        </authorList>
    </citation>
    <scope>NUCLEOTIDE SEQUENCE</scope>
    <source>
        <tissue evidence="1">Leaves</tissue>
    </source>
</reference>
<dbReference type="InParanoid" id="A0A251RXJ6"/>
<keyword evidence="3" id="KW-1185">Reference proteome</keyword>
<sequence length="129" mass="15283">MNAKLVWARKPSQAQYRNLYLELVRVYTTSEVENELEVAKNEYLQAAVGISTTKHLLMIPKLLDWYMFDFAKDMESFLHWVCLQLHGEVGKEAMKCLERQTSETLSDHVRVSPYEFHFRIEKCWRKPGI</sequence>
<organism evidence="2 3">
    <name type="scientific">Helianthus annuus</name>
    <name type="common">Common sunflower</name>
    <dbReference type="NCBI Taxonomy" id="4232"/>
    <lineage>
        <taxon>Eukaryota</taxon>
        <taxon>Viridiplantae</taxon>
        <taxon>Streptophyta</taxon>
        <taxon>Embryophyta</taxon>
        <taxon>Tracheophyta</taxon>
        <taxon>Spermatophyta</taxon>
        <taxon>Magnoliopsida</taxon>
        <taxon>eudicotyledons</taxon>
        <taxon>Gunneridae</taxon>
        <taxon>Pentapetalae</taxon>
        <taxon>asterids</taxon>
        <taxon>campanulids</taxon>
        <taxon>Asterales</taxon>
        <taxon>Asteraceae</taxon>
        <taxon>Asteroideae</taxon>
        <taxon>Heliantheae alliance</taxon>
        <taxon>Heliantheae</taxon>
        <taxon>Helianthus</taxon>
    </lineage>
</organism>
<dbReference type="EMBL" id="MNCJ02000331">
    <property type="protein sequence ID" value="KAF5759716.1"/>
    <property type="molecule type" value="Genomic_DNA"/>
</dbReference>
<evidence type="ECO:0000313" key="1">
    <source>
        <dbReference type="EMBL" id="KAF5759716.1"/>
    </source>
</evidence>
<dbReference type="Gramene" id="mRNA:HanXRQr2_Chr16g0744651">
    <property type="protein sequence ID" value="mRNA:HanXRQr2_Chr16g0744651"/>
    <property type="gene ID" value="HanXRQr2_Chr16g0744651"/>
</dbReference>
<reference evidence="1 3" key="1">
    <citation type="journal article" date="2017" name="Nature">
        <title>The sunflower genome provides insights into oil metabolism, flowering and Asterid evolution.</title>
        <authorList>
            <person name="Badouin H."/>
            <person name="Gouzy J."/>
            <person name="Grassa C.J."/>
            <person name="Murat F."/>
            <person name="Staton S.E."/>
            <person name="Cottret L."/>
            <person name="Lelandais-Briere C."/>
            <person name="Owens G.L."/>
            <person name="Carrere S."/>
            <person name="Mayjonade B."/>
            <person name="Legrand L."/>
            <person name="Gill N."/>
            <person name="Kane N.C."/>
            <person name="Bowers J.E."/>
            <person name="Hubner S."/>
            <person name="Bellec A."/>
            <person name="Berard A."/>
            <person name="Berges H."/>
            <person name="Blanchet N."/>
            <person name="Boniface M.C."/>
            <person name="Brunel D."/>
            <person name="Catrice O."/>
            <person name="Chaidir N."/>
            <person name="Claudel C."/>
            <person name="Donnadieu C."/>
            <person name="Faraut T."/>
            <person name="Fievet G."/>
            <person name="Helmstetter N."/>
            <person name="King M."/>
            <person name="Knapp S.J."/>
            <person name="Lai Z."/>
            <person name="Le Paslier M.C."/>
            <person name="Lippi Y."/>
            <person name="Lorenzon L."/>
            <person name="Mandel J.R."/>
            <person name="Marage G."/>
            <person name="Marchand G."/>
            <person name="Marquand E."/>
            <person name="Bret-Mestries E."/>
            <person name="Morien E."/>
            <person name="Nambeesan S."/>
            <person name="Nguyen T."/>
            <person name="Pegot-Espagnet P."/>
            <person name="Pouilly N."/>
            <person name="Raftis F."/>
            <person name="Sallet E."/>
            <person name="Schiex T."/>
            <person name="Thomas J."/>
            <person name="Vandecasteele C."/>
            <person name="Vares D."/>
            <person name="Vear F."/>
            <person name="Vautrin S."/>
            <person name="Crespi M."/>
            <person name="Mangin B."/>
            <person name="Burke J.M."/>
            <person name="Salse J."/>
            <person name="Munos S."/>
            <person name="Vincourt P."/>
            <person name="Rieseberg L.H."/>
            <person name="Langlade N.B."/>
        </authorList>
    </citation>
    <scope>NUCLEOTIDE SEQUENCE [LARGE SCALE GENOMIC DNA]</scope>
    <source>
        <strain evidence="3">cv. SF193</strain>
        <tissue evidence="1">Leaves</tissue>
    </source>
</reference>
<name>A0A251RXJ6_HELAN</name>
<dbReference type="PANTHER" id="PTHR46248:SF15">
    <property type="entry name" value="TERNARY COMPLEX FACTOR MIP1, LEUCINE-ZIPPER-RELATED"/>
    <property type="match status" value="1"/>
</dbReference>
<proteinExistence type="predicted"/>
<protein>
    <submittedName>
        <fullName evidence="2">Uncharacterized protein</fullName>
    </submittedName>
</protein>
<evidence type="ECO:0000313" key="2">
    <source>
        <dbReference type="EMBL" id="OTF91108.1"/>
    </source>
</evidence>
<accession>A0A251RXJ6</accession>
<dbReference type="EMBL" id="CM007905">
    <property type="protein sequence ID" value="OTF91108.1"/>
    <property type="molecule type" value="Genomic_DNA"/>
</dbReference>
<dbReference type="AlphaFoldDB" id="A0A251RXJ6"/>
<dbReference type="PANTHER" id="PTHR46248">
    <property type="entry name" value="EXPRESSED PROTEIN"/>
    <property type="match status" value="1"/>
</dbReference>